<dbReference type="Proteomes" id="UP000319353">
    <property type="component" value="Unassembled WGS sequence"/>
</dbReference>
<evidence type="ECO:0000256" key="2">
    <source>
        <dbReference type="ARBA" id="ARBA00023002"/>
    </source>
</evidence>
<reference evidence="4 5" key="1">
    <citation type="journal article" date="2019" name="Nat. Microbiol.">
        <title>Mediterranean grassland soil C-N compound turnover is dependent on rainfall and depth, and is mediated by genomically divergent microorganisms.</title>
        <authorList>
            <person name="Diamond S."/>
            <person name="Andeer P.F."/>
            <person name="Li Z."/>
            <person name="Crits-Christoph A."/>
            <person name="Burstein D."/>
            <person name="Anantharaman K."/>
            <person name="Lane K.R."/>
            <person name="Thomas B.C."/>
            <person name="Pan C."/>
            <person name="Northen T.R."/>
            <person name="Banfield J.F."/>
        </authorList>
    </citation>
    <scope>NUCLEOTIDE SEQUENCE [LARGE SCALE GENOMIC DNA]</scope>
    <source>
        <strain evidence="4">NP_4</strain>
    </source>
</reference>
<gene>
    <name evidence="4" type="ORF">E6H01_10465</name>
</gene>
<dbReference type="Pfam" id="PF00106">
    <property type="entry name" value="adh_short"/>
    <property type="match status" value="1"/>
</dbReference>
<dbReference type="GO" id="GO:0016491">
    <property type="term" value="F:oxidoreductase activity"/>
    <property type="evidence" value="ECO:0007669"/>
    <property type="project" value="UniProtKB-KW"/>
</dbReference>
<dbReference type="InterPro" id="IPR020904">
    <property type="entry name" value="Sc_DH/Rdtase_CS"/>
</dbReference>
<dbReference type="Gene3D" id="3.40.50.720">
    <property type="entry name" value="NAD(P)-binding Rossmann-like Domain"/>
    <property type="match status" value="1"/>
</dbReference>
<proteinExistence type="inferred from homology"/>
<dbReference type="EMBL" id="VBAL01000128">
    <property type="protein sequence ID" value="TMI99844.1"/>
    <property type="molecule type" value="Genomic_DNA"/>
</dbReference>
<dbReference type="FunFam" id="3.40.50.720:FF:000084">
    <property type="entry name" value="Short-chain dehydrogenase reductase"/>
    <property type="match status" value="1"/>
</dbReference>
<evidence type="ECO:0000256" key="3">
    <source>
        <dbReference type="RuleBase" id="RU000363"/>
    </source>
</evidence>
<comment type="similarity">
    <text evidence="1 3">Belongs to the short-chain dehydrogenases/reductases (SDR) family.</text>
</comment>
<dbReference type="PANTHER" id="PTHR24321">
    <property type="entry name" value="DEHYDROGENASES, SHORT CHAIN"/>
    <property type="match status" value="1"/>
</dbReference>
<keyword evidence="2" id="KW-0560">Oxidoreductase</keyword>
<dbReference type="PROSITE" id="PS00061">
    <property type="entry name" value="ADH_SHORT"/>
    <property type="match status" value="1"/>
</dbReference>
<dbReference type="InterPro" id="IPR036291">
    <property type="entry name" value="NAD(P)-bd_dom_sf"/>
</dbReference>
<evidence type="ECO:0000313" key="5">
    <source>
        <dbReference type="Proteomes" id="UP000319353"/>
    </source>
</evidence>
<dbReference type="CDD" id="cd05233">
    <property type="entry name" value="SDR_c"/>
    <property type="match status" value="1"/>
</dbReference>
<comment type="caution">
    <text evidence="4">The sequence shown here is derived from an EMBL/GenBank/DDBJ whole genome shotgun (WGS) entry which is preliminary data.</text>
</comment>
<dbReference type="PRINTS" id="PR00080">
    <property type="entry name" value="SDRFAMILY"/>
</dbReference>
<dbReference type="PRINTS" id="PR00081">
    <property type="entry name" value="GDHRDH"/>
</dbReference>
<organism evidence="4 5">
    <name type="scientific">Candidatus Segetimicrobium genomatis</name>
    <dbReference type="NCBI Taxonomy" id="2569760"/>
    <lineage>
        <taxon>Bacteria</taxon>
        <taxon>Bacillati</taxon>
        <taxon>Candidatus Sysuimicrobiota</taxon>
        <taxon>Candidatus Sysuimicrobiia</taxon>
        <taxon>Candidatus Sysuimicrobiales</taxon>
        <taxon>Candidatus Segetimicrobiaceae</taxon>
        <taxon>Candidatus Segetimicrobium</taxon>
    </lineage>
</organism>
<evidence type="ECO:0000313" key="4">
    <source>
        <dbReference type="EMBL" id="TMI99844.1"/>
    </source>
</evidence>
<accession>A0A537KVS0</accession>
<sequence length="236" mass="25039">MLLSNKVAIITGAAGALGREAVRVFLDEGARIAACDTMDVPMDAMGLSAEARHRCMPVRYDVTTARGAADLTAHALREFRQVDALLNIVGGWKGGLPLHETPVEEWEGMLTLNLTSAFLCSRAVLAHMLERKSGRIVNISSRTAVVPAPRQAAYSAAKAGVIALTRTLAEEVKASGINVNCVLPSILDTEANRKAFPKADYGNWVKPADLARVLAFLVSEGSSQITGAAIPVYGKA</sequence>
<evidence type="ECO:0000256" key="1">
    <source>
        <dbReference type="ARBA" id="ARBA00006484"/>
    </source>
</evidence>
<name>A0A537KVS0_9BACT</name>
<dbReference type="SUPFAM" id="SSF51735">
    <property type="entry name" value="NAD(P)-binding Rossmann-fold domains"/>
    <property type="match status" value="1"/>
</dbReference>
<dbReference type="PANTHER" id="PTHR24321:SF8">
    <property type="entry name" value="ESTRADIOL 17-BETA-DEHYDROGENASE 8-RELATED"/>
    <property type="match status" value="1"/>
</dbReference>
<dbReference type="InterPro" id="IPR002347">
    <property type="entry name" value="SDR_fam"/>
</dbReference>
<dbReference type="AlphaFoldDB" id="A0A537KVS0"/>
<protein>
    <submittedName>
        <fullName evidence="4">SDR family oxidoreductase</fullName>
    </submittedName>
</protein>